<dbReference type="Gene3D" id="3.40.50.720">
    <property type="entry name" value="NAD(P)-binding Rossmann-like Domain"/>
    <property type="match status" value="1"/>
</dbReference>
<dbReference type="InterPro" id="IPR020843">
    <property type="entry name" value="ER"/>
</dbReference>
<dbReference type="CDD" id="cd08300">
    <property type="entry name" value="alcohol_DH_class_III"/>
    <property type="match status" value="1"/>
</dbReference>
<dbReference type="Gramene" id="CDF41174">
    <property type="protein sequence ID" value="CDF41174"/>
    <property type="gene ID" value="CHC_T00010066001"/>
</dbReference>
<proteinExistence type="inferred from homology"/>
<dbReference type="GO" id="GO:0008270">
    <property type="term" value="F:zinc ion binding"/>
    <property type="evidence" value="ECO:0007669"/>
    <property type="project" value="InterPro"/>
</dbReference>
<comment type="cofactor">
    <cofactor evidence="1 11">
        <name>Zn(2+)</name>
        <dbReference type="ChEBI" id="CHEBI:29105"/>
    </cofactor>
</comment>
<accession>R7QSQ6</accession>
<dbReference type="PANTHER" id="PTHR43880">
    <property type="entry name" value="ALCOHOL DEHYDROGENASE"/>
    <property type="match status" value="1"/>
</dbReference>
<comment type="catalytic activity">
    <reaction evidence="7">
        <text>S-(hydroxymethyl)glutathione + NADP(+) = S-formylglutathione + NADPH + H(+)</text>
        <dbReference type="Rhea" id="RHEA:19981"/>
        <dbReference type="ChEBI" id="CHEBI:15378"/>
        <dbReference type="ChEBI" id="CHEBI:57688"/>
        <dbReference type="ChEBI" id="CHEBI:57783"/>
        <dbReference type="ChEBI" id="CHEBI:58349"/>
        <dbReference type="ChEBI" id="CHEBI:58758"/>
        <dbReference type="EC" id="1.1.1.284"/>
    </reaction>
</comment>
<evidence type="ECO:0000313" key="14">
    <source>
        <dbReference type="Proteomes" id="UP000012073"/>
    </source>
</evidence>
<evidence type="ECO:0000313" key="13">
    <source>
        <dbReference type="EMBL" id="CDF41174.1"/>
    </source>
</evidence>
<reference evidence="14" key="1">
    <citation type="journal article" date="2013" name="Proc. Natl. Acad. Sci. U.S.A.">
        <title>Genome structure and metabolic features in the red seaweed Chondrus crispus shed light on evolution of the Archaeplastida.</title>
        <authorList>
            <person name="Collen J."/>
            <person name="Porcel B."/>
            <person name="Carre W."/>
            <person name="Ball S.G."/>
            <person name="Chaparro C."/>
            <person name="Tonon T."/>
            <person name="Barbeyron T."/>
            <person name="Michel G."/>
            <person name="Noel B."/>
            <person name="Valentin K."/>
            <person name="Elias M."/>
            <person name="Artiguenave F."/>
            <person name="Arun A."/>
            <person name="Aury J.M."/>
            <person name="Barbosa-Neto J.F."/>
            <person name="Bothwell J.H."/>
            <person name="Bouget F.Y."/>
            <person name="Brillet L."/>
            <person name="Cabello-Hurtado F."/>
            <person name="Capella-Gutierrez S."/>
            <person name="Charrier B."/>
            <person name="Cladiere L."/>
            <person name="Cock J.M."/>
            <person name="Coelho S.M."/>
            <person name="Colleoni C."/>
            <person name="Czjzek M."/>
            <person name="Da Silva C."/>
            <person name="Delage L."/>
            <person name="Denoeud F."/>
            <person name="Deschamps P."/>
            <person name="Dittami S.M."/>
            <person name="Gabaldon T."/>
            <person name="Gachon C.M."/>
            <person name="Groisillier A."/>
            <person name="Herve C."/>
            <person name="Jabbari K."/>
            <person name="Katinka M."/>
            <person name="Kloareg B."/>
            <person name="Kowalczyk N."/>
            <person name="Labadie K."/>
            <person name="Leblanc C."/>
            <person name="Lopez P.J."/>
            <person name="McLachlan D.H."/>
            <person name="Meslet-Cladiere L."/>
            <person name="Moustafa A."/>
            <person name="Nehr Z."/>
            <person name="Nyvall Collen P."/>
            <person name="Panaud O."/>
            <person name="Partensky F."/>
            <person name="Poulain J."/>
            <person name="Rensing S.A."/>
            <person name="Rousvoal S."/>
            <person name="Samson G."/>
            <person name="Symeonidi A."/>
            <person name="Weissenbach J."/>
            <person name="Zambounis A."/>
            <person name="Wincker P."/>
            <person name="Boyen C."/>
        </authorList>
    </citation>
    <scope>NUCLEOTIDE SEQUENCE [LARGE SCALE GENOMIC DNA]</scope>
    <source>
        <strain evidence="14">cv. Stackhouse</strain>
    </source>
</reference>
<dbReference type="KEGG" id="ccp:CHC_T00010066001"/>
<organism evidence="13 14">
    <name type="scientific">Chondrus crispus</name>
    <name type="common">Carrageen Irish moss</name>
    <name type="synonym">Polymorpha crispa</name>
    <dbReference type="NCBI Taxonomy" id="2769"/>
    <lineage>
        <taxon>Eukaryota</taxon>
        <taxon>Rhodophyta</taxon>
        <taxon>Florideophyceae</taxon>
        <taxon>Rhodymeniophycidae</taxon>
        <taxon>Gigartinales</taxon>
        <taxon>Gigartinaceae</taxon>
        <taxon>Chondrus</taxon>
    </lineage>
</organism>
<comment type="catalytic activity">
    <reaction evidence="10">
        <text>a primary alcohol + NAD(+) = an aldehyde + NADH + H(+)</text>
        <dbReference type="Rhea" id="RHEA:10736"/>
        <dbReference type="ChEBI" id="CHEBI:15378"/>
        <dbReference type="ChEBI" id="CHEBI:15734"/>
        <dbReference type="ChEBI" id="CHEBI:17478"/>
        <dbReference type="ChEBI" id="CHEBI:57540"/>
        <dbReference type="ChEBI" id="CHEBI:57945"/>
        <dbReference type="EC" id="1.1.1.1"/>
    </reaction>
</comment>
<evidence type="ECO:0000256" key="11">
    <source>
        <dbReference type="RuleBase" id="RU362016"/>
    </source>
</evidence>
<evidence type="ECO:0000256" key="6">
    <source>
        <dbReference type="ARBA" id="ARBA00023027"/>
    </source>
</evidence>
<dbReference type="GeneID" id="17319184"/>
<dbReference type="Pfam" id="PF00107">
    <property type="entry name" value="ADH_zinc_N"/>
    <property type="match status" value="1"/>
</dbReference>
<dbReference type="EC" id="1.1.1.284" evidence="11"/>
<sequence>MTAGTITCRAAVAWGPNSDLVIEEIQVQAPKANEVRVKVLATGVCHTDAYTLSGTDPEGLFPTVLGHEGAGVVESIGERVTNVSVGDHVIMAYVPECGQCNFCKSPKTNLCQKIRTTQGAGVMPDGTGRFTCKGKDLYHYMGTSTFAEYTVVADISVVRIREDAPLDKVCLMACGVTTGIGAVRNNCKVEPGSTVAVFGLGGVGLSAIQGAKMAGAKAIYGIDTNPEKFAMAETLGATVCVNPKDHSKPIQQVLVELTGGGFDYTFECIGKVETMRAALESCHKGWGESCIIGVAGSGQEISTRPFQLVTGRVWRGSAFGGVKSRSQLPGMIDEYMCGDIKIDEMISKTYPLKDINQAFEDMHSGKNIRGVVLFEAK</sequence>
<keyword evidence="3 11" id="KW-0479">Metal-binding</keyword>
<dbReference type="InterPro" id="IPR013149">
    <property type="entry name" value="ADH-like_C"/>
</dbReference>
<dbReference type="SUPFAM" id="SSF51735">
    <property type="entry name" value="NAD(P)-binding Rossmann-fold domains"/>
    <property type="match status" value="1"/>
</dbReference>
<dbReference type="InterPro" id="IPR036291">
    <property type="entry name" value="NAD(P)-bd_dom_sf"/>
</dbReference>
<dbReference type="InterPro" id="IPR014183">
    <property type="entry name" value="ADH_3"/>
</dbReference>
<name>R7QSQ6_CHOCR</name>
<dbReference type="FunFam" id="3.90.180.10:FF:000001">
    <property type="entry name" value="S-(hydroxymethyl)glutathione dehydrogenase"/>
    <property type="match status" value="1"/>
</dbReference>
<evidence type="ECO:0000256" key="8">
    <source>
        <dbReference type="ARBA" id="ARBA00048110"/>
    </source>
</evidence>
<dbReference type="STRING" id="2769.R7QSQ6"/>
<evidence type="ECO:0000256" key="9">
    <source>
        <dbReference type="ARBA" id="ARBA00049164"/>
    </source>
</evidence>
<dbReference type="Gene3D" id="3.90.180.10">
    <property type="entry name" value="Medium-chain alcohol dehydrogenases, catalytic domain"/>
    <property type="match status" value="1"/>
</dbReference>
<comment type="catalytic activity">
    <reaction evidence="8 11">
        <text>S-(hydroxymethyl)glutathione + NAD(+) = S-formylglutathione + NADH + H(+)</text>
        <dbReference type="Rhea" id="RHEA:19985"/>
        <dbReference type="ChEBI" id="CHEBI:15378"/>
        <dbReference type="ChEBI" id="CHEBI:57540"/>
        <dbReference type="ChEBI" id="CHEBI:57688"/>
        <dbReference type="ChEBI" id="CHEBI:57945"/>
        <dbReference type="ChEBI" id="CHEBI:58758"/>
        <dbReference type="EC" id="1.1.1.284"/>
    </reaction>
</comment>
<evidence type="ECO:0000259" key="12">
    <source>
        <dbReference type="SMART" id="SM00829"/>
    </source>
</evidence>
<dbReference type="EMBL" id="HG002320">
    <property type="protein sequence ID" value="CDF41174.1"/>
    <property type="molecule type" value="Genomic_DNA"/>
</dbReference>
<keyword evidence="5 11" id="KW-0560">Oxidoreductase</keyword>
<dbReference type="PROSITE" id="PS00059">
    <property type="entry name" value="ADH_ZINC"/>
    <property type="match status" value="1"/>
</dbReference>
<dbReference type="NCBIfam" id="TIGR02818">
    <property type="entry name" value="adh_III_F_hyde"/>
    <property type="match status" value="1"/>
</dbReference>
<dbReference type="FunFam" id="3.40.50.720:FF:000003">
    <property type="entry name" value="S-(hydroxymethyl)glutathione dehydrogenase"/>
    <property type="match status" value="1"/>
</dbReference>
<feature type="domain" description="Enoyl reductase (ER)" evidence="12">
    <location>
        <begin position="15"/>
        <end position="373"/>
    </location>
</feature>
<dbReference type="GO" id="GO:0106322">
    <property type="term" value="F:S-(hydroxymethyl)glutathione dehydrogenase (NAD+) activity"/>
    <property type="evidence" value="ECO:0007669"/>
    <property type="project" value="RHEA"/>
</dbReference>
<keyword evidence="6 11" id="KW-0520">NAD</keyword>
<comment type="similarity">
    <text evidence="2 11">Belongs to the zinc-containing alcohol dehydrogenase family. Class-III subfamily.</text>
</comment>
<protein>
    <recommendedName>
        <fullName evidence="11">S-(hydroxymethyl)glutathione dehydrogenase</fullName>
        <ecNumber evidence="11">1.1.1.284</ecNumber>
    </recommendedName>
</protein>
<dbReference type="GO" id="GO:0046294">
    <property type="term" value="P:formaldehyde catabolic process"/>
    <property type="evidence" value="ECO:0007669"/>
    <property type="project" value="InterPro"/>
</dbReference>
<dbReference type="AlphaFoldDB" id="R7QSQ6"/>
<dbReference type="InterPro" id="IPR013154">
    <property type="entry name" value="ADH-like_N"/>
</dbReference>
<dbReference type="OMA" id="IKGRSEM"/>
<gene>
    <name evidence="13" type="ORF">CHC_T00010066001</name>
</gene>
<dbReference type="InterPro" id="IPR011032">
    <property type="entry name" value="GroES-like_sf"/>
</dbReference>
<evidence type="ECO:0000256" key="10">
    <source>
        <dbReference type="ARBA" id="ARBA00049243"/>
    </source>
</evidence>
<evidence type="ECO:0000256" key="1">
    <source>
        <dbReference type="ARBA" id="ARBA00001947"/>
    </source>
</evidence>
<evidence type="ECO:0000256" key="4">
    <source>
        <dbReference type="ARBA" id="ARBA00022833"/>
    </source>
</evidence>
<dbReference type="Pfam" id="PF08240">
    <property type="entry name" value="ADH_N"/>
    <property type="match status" value="1"/>
</dbReference>
<dbReference type="OrthoDB" id="417550at2759"/>
<dbReference type="RefSeq" id="XP_005711469.1">
    <property type="nucleotide sequence ID" value="XM_005711412.1"/>
</dbReference>
<dbReference type="GO" id="GO:0005829">
    <property type="term" value="C:cytosol"/>
    <property type="evidence" value="ECO:0007669"/>
    <property type="project" value="TreeGrafter"/>
</dbReference>
<keyword evidence="4 11" id="KW-0862">Zinc</keyword>
<evidence type="ECO:0000256" key="7">
    <source>
        <dbReference type="ARBA" id="ARBA00047793"/>
    </source>
</evidence>
<dbReference type="PANTHER" id="PTHR43880:SF12">
    <property type="entry name" value="ALCOHOL DEHYDROGENASE CLASS-3"/>
    <property type="match status" value="1"/>
</dbReference>
<evidence type="ECO:0000256" key="5">
    <source>
        <dbReference type="ARBA" id="ARBA00023002"/>
    </source>
</evidence>
<evidence type="ECO:0000256" key="3">
    <source>
        <dbReference type="ARBA" id="ARBA00022723"/>
    </source>
</evidence>
<dbReference type="SUPFAM" id="SSF50129">
    <property type="entry name" value="GroES-like"/>
    <property type="match status" value="2"/>
</dbReference>
<dbReference type="InterPro" id="IPR002328">
    <property type="entry name" value="ADH_Zn_CS"/>
</dbReference>
<dbReference type="GO" id="GO:0004022">
    <property type="term" value="F:alcohol dehydrogenase (NAD+) activity"/>
    <property type="evidence" value="ECO:0007669"/>
    <property type="project" value="UniProtKB-EC"/>
</dbReference>
<evidence type="ECO:0000256" key="2">
    <source>
        <dbReference type="ARBA" id="ARBA00010902"/>
    </source>
</evidence>
<comment type="catalytic activity">
    <reaction evidence="9">
        <text>a secondary alcohol + NAD(+) = a ketone + NADH + H(+)</text>
        <dbReference type="Rhea" id="RHEA:10740"/>
        <dbReference type="ChEBI" id="CHEBI:15378"/>
        <dbReference type="ChEBI" id="CHEBI:17087"/>
        <dbReference type="ChEBI" id="CHEBI:35681"/>
        <dbReference type="ChEBI" id="CHEBI:57540"/>
        <dbReference type="ChEBI" id="CHEBI:57945"/>
        <dbReference type="EC" id="1.1.1.1"/>
    </reaction>
</comment>
<dbReference type="Proteomes" id="UP000012073">
    <property type="component" value="Unassembled WGS sequence"/>
</dbReference>
<dbReference type="SMART" id="SM00829">
    <property type="entry name" value="PKS_ER"/>
    <property type="match status" value="1"/>
</dbReference>
<keyword evidence="14" id="KW-1185">Reference proteome</keyword>
<dbReference type="GO" id="GO:0106321">
    <property type="term" value="F:S-(hydroxymethyl)glutathione dehydrogenase (NADP+) activity"/>
    <property type="evidence" value="ECO:0007669"/>
    <property type="project" value="RHEA"/>
</dbReference>